<accession>A0A8C9U7I7</accession>
<evidence type="ECO:0000256" key="7">
    <source>
        <dbReference type="ARBA" id="ARBA00023180"/>
    </source>
</evidence>
<evidence type="ECO:0000256" key="4">
    <source>
        <dbReference type="ARBA" id="ARBA00022729"/>
    </source>
</evidence>
<dbReference type="GO" id="GO:0098552">
    <property type="term" value="C:side of membrane"/>
    <property type="evidence" value="ECO:0007669"/>
    <property type="project" value="UniProtKB-KW"/>
</dbReference>
<evidence type="ECO:0000256" key="2">
    <source>
        <dbReference type="ARBA" id="ARBA00022475"/>
    </source>
</evidence>
<keyword evidence="11" id="KW-1185">Reference proteome</keyword>
<dbReference type="PANTHER" id="PTHR31171">
    <property type="entry name" value="LY6/PLAUR DOMAIN-CONTAINING PROTEIN 6"/>
    <property type="match status" value="1"/>
</dbReference>
<reference evidence="10 11" key="1">
    <citation type="submission" date="2019-04" db="EMBL/GenBank/DDBJ databases">
        <authorList>
            <consortium name="Wellcome Sanger Institute Data Sharing"/>
        </authorList>
    </citation>
    <scope>NUCLEOTIDE SEQUENCE [LARGE SCALE GENOMIC DNA]</scope>
</reference>
<keyword evidence="5" id="KW-0472">Membrane</keyword>
<keyword evidence="7" id="KW-0325">Glycoprotein</keyword>
<evidence type="ECO:0000313" key="10">
    <source>
        <dbReference type="Ensembl" id="ENSSFOP00015058870.1"/>
    </source>
</evidence>
<dbReference type="GeneTree" id="ENSGT00390000000220"/>
<dbReference type="OrthoDB" id="6149028at2759"/>
<evidence type="ECO:0000256" key="1">
    <source>
        <dbReference type="ARBA" id="ARBA00004609"/>
    </source>
</evidence>
<evidence type="ECO:0000256" key="8">
    <source>
        <dbReference type="ARBA" id="ARBA00023288"/>
    </source>
</evidence>
<name>A0A8C9U7I7_SCLFO</name>
<dbReference type="GO" id="GO:0030550">
    <property type="term" value="F:acetylcholine receptor inhibitor activity"/>
    <property type="evidence" value="ECO:0007669"/>
    <property type="project" value="TreeGrafter"/>
</dbReference>
<evidence type="ECO:0000256" key="5">
    <source>
        <dbReference type="ARBA" id="ARBA00023136"/>
    </source>
</evidence>
<evidence type="ECO:0000313" key="11">
    <source>
        <dbReference type="Proteomes" id="UP000694397"/>
    </source>
</evidence>
<dbReference type="Proteomes" id="UP000694397">
    <property type="component" value="Chromosome 12"/>
</dbReference>
<comment type="subcellular location">
    <subcellularLocation>
        <location evidence="1">Cell membrane</location>
        <topology evidence="1">Lipid-anchor</topology>
        <topology evidence="1">GPI-anchor</topology>
    </subcellularLocation>
</comment>
<keyword evidence="6" id="KW-1015">Disulfide bond</keyword>
<organism evidence="10 11">
    <name type="scientific">Scleropages formosus</name>
    <name type="common">Asian bonytongue</name>
    <name type="synonym">Osteoglossum formosum</name>
    <dbReference type="NCBI Taxonomy" id="113540"/>
    <lineage>
        <taxon>Eukaryota</taxon>
        <taxon>Metazoa</taxon>
        <taxon>Chordata</taxon>
        <taxon>Craniata</taxon>
        <taxon>Vertebrata</taxon>
        <taxon>Euteleostomi</taxon>
        <taxon>Actinopterygii</taxon>
        <taxon>Neopterygii</taxon>
        <taxon>Teleostei</taxon>
        <taxon>Osteoglossocephala</taxon>
        <taxon>Osteoglossomorpha</taxon>
        <taxon>Osteoglossiformes</taxon>
        <taxon>Osteoglossidae</taxon>
        <taxon>Scleropages</taxon>
    </lineage>
</organism>
<evidence type="ECO:0000256" key="3">
    <source>
        <dbReference type="ARBA" id="ARBA00022622"/>
    </source>
</evidence>
<reference evidence="10" key="3">
    <citation type="submission" date="2025-09" db="UniProtKB">
        <authorList>
            <consortium name="Ensembl"/>
        </authorList>
    </citation>
    <scope>IDENTIFICATION</scope>
</reference>
<dbReference type="GO" id="GO:0090263">
    <property type="term" value="P:positive regulation of canonical Wnt signaling pathway"/>
    <property type="evidence" value="ECO:0007669"/>
    <property type="project" value="TreeGrafter"/>
</dbReference>
<keyword evidence="3" id="KW-0336">GPI-anchor</keyword>
<keyword evidence="2" id="KW-1003">Cell membrane</keyword>
<feature type="region of interest" description="Disordered" evidence="9">
    <location>
        <begin position="169"/>
        <end position="190"/>
    </location>
</feature>
<keyword evidence="8" id="KW-0449">Lipoprotein</keyword>
<dbReference type="InterPro" id="IPR039457">
    <property type="entry name" value="LYPD6-like"/>
</dbReference>
<dbReference type="SUPFAM" id="SSF57302">
    <property type="entry name" value="Snake toxin-like"/>
    <property type="match status" value="1"/>
</dbReference>
<evidence type="ECO:0000256" key="9">
    <source>
        <dbReference type="SAM" id="MobiDB-lite"/>
    </source>
</evidence>
<dbReference type="AlphaFoldDB" id="A0A8C9U7I7"/>
<gene>
    <name evidence="10" type="primary">LYPD6</name>
</gene>
<reference evidence="10" key="2">
    <citation type="submission" date="2025-08" db="UniProtKB">
        <authorList>
            <consortium name="Ensembl"/>
        </authorList>
    </citation>
    <scope>IDENTIFICATION</scope>
</reference>
<dbReference type="Ensembl" id="ENSSFOT00015069766.1">
    <property type="protein sequence ID" value="ENSSFOP00015058870.1"/>
    <property type="gene ID" value="ENSSFOG00015026236.1"/>
</dbReference>
<dbReference type="Pfam" id="PF16975">
    <property type="entry name" value="UPAR_LY6_2"/>
    <property type="match status" value="1"/>
</dbReference>
<proteinExistence type="predicted"/>
<feature type="region of interest" description="Disordered" evidence="9">
    <location>
        <begin position="1"/>
        <end position="32"/>
    </location>
</feature>
<dbReference type="InterPro" id="IPR045860">
    <property type="entry name" value="Snake_toxin-like_sf"/>
</dbReference>
<protein>
    <submittedName>
        <fullName evidence="10">LY6/PLAUR domain containing 6</fullName>
    </submittedName>
</protein>
<dbReference type="PANTHER" id="PTHR31171:SF0">
    <property type="entry name" value="LY6_PLAUR DOMAIN-CONTAINING PROTEIN 6"/>
    <property type="match status" value="1"/>
</dbReference>
<keyword evidence="4" id="KW-0732">Signal</keyword>
<sequence length="225" mass="25168">MKKGEPRTCRTSTDTEQEGVREDQRPLPSQDVAPECFPADASLTSRAAACVRPHIVMEPWPQVAWVLLLTLITDWSKSAQSRDFTVKDIVFLHPSTTPFPGGFKCFSCENAADNYNCNRWAPDVYCPRESRYCHTWHQMDERGATVSVTKRCAALQDCLSTGCSPLPHRGHQEAAEDTQEDKDHTHKTRSQTECLETNVLAAVAGDCGRKQMTNHEGCWQGNNGQ</sequence>
<evidence type="ECO:0000256" key="6">
    <source>
        <dbReference type="ARBA" id="ARBA00023157"/>
    </source>
</evidence>
<dbReference type="GO" id="GO:0005886">
    <property type="term" value="C:plasma membrane"/>
    <property type="evidence" value="ECO:0007669"/>
    <property type="project" value="UniProtKB-SubCell"/>
</dbReference>